<proteinExistence type="predicted"/>
<sequence>MATAEATVVPPAGHRRWLPFGDPSRKRRLLKVVAWIAGIAAAIVVLQLLGVDVTGWLASTWDALTAIGLGYLVAGWALQTVQTTMTALGWYFILRAGFPRALVPYRQILAAYATGVALNGFLPANIGTFVMLLMFVAIIPTADFPGVVGGILVQKIFFSLIGAFVYVYLFATVEGTFNRQFKLLHDDPVLTVLLAAGIVFLLVVLVRIFRRKLHGVIGKAKQGGAILAHPRDYLLKVALPSFVAWLAKLGVIAIFLSGYGIAVTFHSVMSVVGGNSIANSVSVTPGGVGVNQATNVAALRGVTDAATATAYSLGQQLAITMWNVLFALALVLWAFGWAGGKILVEQSYADAKVKVAEQKARRGEKREAKRAARRPRFPRLRRQGEADERRDDPPT</sequence>
<feature type="transmembrane region" description="Helical" evidence="7">
    <location>
        <begin position="237"/>
        <end position="262"/>
    </location>
</feature>
<evidence type="ECO:0000256" key="1">
    <source>
        <dbReference type="ARBA" id="ARBA00004651"/>
    </source>
</evidence>
<keyword evidence="5 7" id="KW-0472">Membrane</keyword>
<feature type="transmembrane region" description="Helical" evidence="7">
    <location>
        <begin position="189"/>
        <end position="209"/>
    </location>
</feature>
<dbReference type="InterPro" id="IPR022791">
    <property type="entry name" value="L-PG_synthase/AglD"/>
</dbReference>
<evidence type="ECO:0000256" key="2">
    <source>
        <dbReference type="ARBA" id="ARBA00022475"/>
    </source>
</evidence>
<dbReference type="KEGG" id="sbae:DSM104329_05379"/>
<dbReference type="PANTHER" id="PTHR39087:SF2">
    <property type="entry name" value="UPF0104 MEMBRANE PROTEIN MJ1595"/>
    <property type="match status" value="1"/>
</dbReference>
<keyword evidence="9" id="KW-1185">Reference proteome</keyword>
<dbReference type="RefSeq" id="WP_259312959.1">
    <property type="nucleotide sequence ID" value="NZ_CP087164.1"/>
</dbReference>
<dbReference type="Proteomes" id="UP001162834">
    <property type="component" value="Chromosome"/>
</dbReference>
<evidence type="ECO:0000256" key="4">
    <source>
        <dbReference type="ARBA" id="ARBA00022989"/>
    </source>
</evidence>
<evidence type="ECO:0000313" key="8">
    <source>
        <dbReference type="EMBL" id="UGS38947.1"/>
    </source>
</evidence>
<comment type="subcellular location">
    <subcellularLocation>
        <location evidence="1">Cell membrane</location>
        <topology evidence="1">Multi-pass membrane protein</topology>
    </subcellularLocation>
</comment>
<dbReference type="Pfam" id="PF03706">
    <property type="entry name" value="LPG_synthase_TM"/>
    <property type="match status" value="1"/>
</dbReference>
<name>A0A9E6Y5E6_9ACTN</name>
<feature type="compositionally biased region" description="Basic and acidic residues" evidence="6">
    <location>
        <begin position="356"/>
        <end position="370"/>
    </location>
</feature>
<gene>
    <name evidence="8" type="ORF">DSM104329_05379</name>
</gene>
<feature type="transmembrane region" description="Helical" evidence="7">
    <location>
        <begin position="69"/>
        <end position="93"/>
    </location>
</feature>
<feature type="region of interest" description="Disordered" evidence="6">
    <location>
        <begin position="356"/>
        <end position="395"/>
    </location>
</feature>
<feature type="compositionally biased region" description="Basic and acidic residues" evidence="6">
    <location>
        <begin position="382"/>
        <end position="395"/>
    </location>
</feature>
<protein>
    <recommendedName>
        <fullName evidence="10">Flippase-like domain-containing protein</fullName>
    </recommendedName>
</protein>
<feature type="transmembrane region" description="Helical" evidence="7">
    <location>
        <begin position="29"/>
        <end position="49"/>
    </location>
</feature>
<evidence type="ECO:0000256" key="3">
    <source>
        <dbReference type="ARBA" id="ARBA00022692"/>
    </source>
</evidence>
<dbReference type="PANTHER" id="PTHR39087">
    <property type="entry name" value="UPF0104 MEMBRANE PROTEIN MJ1595"/>
    <property type="match status" value="1"/>
</dbReference>
<evidence type="ECO:0000256" key="5">
    <source>
        <dbReference type="ARBA" id="ARBA00023136"/>
    </source>
</evidence>
<keyword evidence="2" id="KW-1003">Cell membrane</keyword>
<evidence type="ECO:0000256" key="6">
    <source>
        <dbReference type="SAM" id="MobiDB-lite"/>
    </source>
</evidence>
<evidence type="ECO:0000313" key="9">
    <source>
        <dbReference type="Proteomes" id="UP001162834"/>
    </source>
</evidence>
<evidence type="ECO:0000256" key="7">
    <source>
        <dbReference type="SAM" id="Phobius"/>
    </source>
</evidence>
<feature type="transmembrane region" description="Helical" evidence="7">
    <location>
        <begin position="156"/>
        <end position="177"/>
    </location>
</feature>
<keyword evidence="4 7" id="KW-1133">Transmembrane helix</keyword>
<feature type="transmembrane region" description="Helical" evidence="7">
    <location>
        <begin position="321"/>
        <end position="344"/>
    </location>
</feature>
<dbReference type="EMBL" id="CP087164">
    <property type="protein sequence ID" value="UGS38947.1"/>
    <property type="molecule type" value="Genomic_DNA"/>
</dbReference>
<dbReference type="AlphaFoldDB" id="A0A9E6Y5E6"/>
<accession>A0A9E6Y5E6</accession>
<reference evidence="8" key="1">
    <citation type="journal article" date="2022" name="Int. J. Syst. Evol. Microbiol.">
        <title>Pseudomonas aegrilactucae sp. nov. and Pseudomonas morbosilactucae sp. nov., pathogens causing bacterial rot of lettuce in Japan.</title>
        <authorList>
            <person name="Sawada H."/>
            <person name="Fujikawa T."/>
            <person name="Satou M."/>
        </authorList>
    </citation>
    <scope>NUCLEOTIDE SEQUENCE</scope>
    <source>
        <strain evidence="8">0166_1</strain>
    </source>
</reference>
<organism evidence="8 9">
    <name type="scientific">Capillimicrobium parvum</name>
    <dbReference type="NCBI Taxonomy" id="2884022"/>
    <lineage>
        <taxon>Bacteria</taxon>
        <taxon>Bacillati</taxon>
        <taxon>Actinomycetota</taxon>
        <taxon>Thermoleophilia</taxon>
        <taxon>Solirubrobacterales</taxon>
        <taxon>Capillimicrobiaceae</taxon>
        <taxon>Capillimicrobium</taxon>
    </lineage>
</organism>
<keyword evidence="3 7" id="KW-0812">Transmembrane</keyword>
<evidence type="ECO:0008006" key="10">
    <source>
        <dbReference type="Google" id="ProtNLM"/>
    </source>
</evidence>
<dbReference type="GO" id="GO:0005886">
    <property type="term" value="C:plasma membrane"/>
    <property type="evidence" value="ECO:0007669"/>
    <property type="project" value="UniProtKB-SubCell"/>
</dbReference>
<feature type="compositionally biased region" description="Basic residues" evidence="6">
    <location>
        <begin position="371"/>
        <end position="381"/>
    </location>
</feature>